<dbReference type="AlphaFoldDB" id="S4YS75"/>
<dbReference type="Proteomes" id="UP000014900">
    <property type="component" value="Chromosome"/>
</dbReference>
<dbReference type="PROSITE" id="PS51257">
    <property type="entry name" value="PROKAR_LIPOPROTEIN"/>
    <property type="match status" value="1"/>
</dbReference>
<organism evidence="1 2">
    <name type="scientific">Serratia plymuthica S13</name>
    <dbReference type="NCBI Taxonomy" id="1348660"/>
    <lineage>
        <taxon>Bacteria</taxon>
        <taxon>Pseudomonadati</taxon>
        <taxon>Pseudomonadota</taxon>
        <taxon>Gammaproteobacteria</taxon>
        <taxon>Enterobacterales</taxon>
        <taxon>Yersiniaceae</taxon>
        <taxon>Serratia</taxon>
    </lineage>
</organism>
<dbReference type="RefSeq" id="WP_020439817.1">
    <property type="nucleotide sequence ID" value="NC_021659.1"/>
</dbReference>
<name>S4YS75_SERPL</name>
<dbReference type="EMBL" id="CP006566">
    <property type="protein sequence ID" value="AGP47366.1"/>
    <property type="molecule type" value="Genomic_DNA"/>
</dbReference>
<proteinExistence type="predicted"/>
<evidence type="ECO:0000313" key="1">
    <source>
        <dbReference type="EMBL" id="AGP47366.1"/>
    </source>
</evidence>
<sequence>MLVKRLIKILTVTLSVGAVSGCSVSLTKSMEDYAGTDSARIRVKNYLPPLTLEVYEKSGECYKLVDARTLTAGVNVIGIKSTYNKKLPGMLPPSPEMQGMDAIEYKIKANQHVSITYKEETFRSQYNQTIATRSSSFIPEVGHDYDIYPVNAYVSIIDLTAGNHATRFWGKEDKECHYKTGLLGGRNYY</sequence>
<evidence type="ECO:0000313" key="2">
    <source>
        <dbReference type="Proteomes" id="UP000014900"/>
    </source>
</evidence>
<accession>S4YS75</accession>
<dbReference type="PATRIC" id="fig|1348660.3.peg.4316"/>
<protein>
    <recommendedName>
        <fullName evidence="3">Lipoprotein</fullName>
    </recommendedName>
</protein>
<dbReference type="HOGENOM" id="CLU_1466008_0_0_6"/>
<reference evidence="1 2" key="1">
    <citation type="journal article" date="2013" name="Genome Announc.">
        <title>Genome Sequence of Serratia plymuthica Strain S13, an Endophyte with Germination- and Plant-Growth-Promoting Activity from the Flower of Styrian Oil Pumpkin.</title>
        <authorList>
            <person name="Muller H."/>
            <person name="Furnkranz M."/>
            <person name="Grube M."/>
            <person name="Berg G."/>
        </authorList>
    </citation>
    <scope>NUCLEOTIDE SEQUENCE [LARGE SCALE GENOMIC DNA]</scope>
    <source>
        <strain evidence="1">S13</strain>
    </source>
</reference>
<gene>
    <name evidence="1" type="ORF">M621_22025</name>
</gene>
<evidence type="ECO:0008006" key="3">
    <source>
        <dbReference type="Google" id="ProtNLM"/>
    </source>
</evidence>
<dbReference type="KEGG" id="sry:M621_22025"/>